<comment type="similarity">
    <text evidence="1">Belongs to the 'GDSL' lipolytic enzyme family.</text>
</comment>
<feature type="signal peptide" evidence="4">
    <location>
        <begin position="1"/>
        <end position="24"/>
    </location>
</feature>
<keyword evidence="4" id="KW-0732">Signal</keyword>
<dbReference type="Pfam" id="PF00657">
    <property type="entry name" value="Lipase_GDSL"/>
    <property type="match status" value="1"/>
</dbReference>
<gene>
    <name evidence="5" type="ORF">C2845_PM08G14770</name>
</gene>
<protein>
    <recommendedName>
        <fullName evidence="7">GDSL esterase/lipase</fullName>
    </recommendedName>
</protein>
<dbReference type="Gene3D" id="3.40.50.1110">
    <property type="entry name" value="SGNH hydrolase"/>
    <property type="match status" value="1"/>
</dbReference>
<keyword evidence="3" id="KW-0443">Lipid metabolism</keyword>
<dbReference type="AlphaFoldDB" id="A0A3L6R250"/>
<dbReference type="PANTHER" id="PTHR46020">
    <property type="entry name" value="OSJNBB0059K02.9 PROTEIN"/>
    <property type="match status" value="1"/>
</dbReference>
<dbReference type="STRING" id="4540.A0A3L6R250"/>
<dbReference type="OrthoDB" id="583516at2759"/>
<comment type="caution">
    <text evidence="5">The sequence shown here is derived from an EMBL/GenBank/DDBJ whole genome shotgun (WGS) entry which is preliminary data.</text>
</comment>
<evidence type="ECO:0000256" key="2">
    <source>
        <dbReference type="ARBA" id="ARBA00022801"/>
    </source>
</evidence>
<dbReference type="Proteomes" id="UP000275267">
    <property type="component" value="Unassembled WGS sequence"/>
</dbReference>
<evidence type="ECO:0000313" key="5">
    <source>
        <dbReference type="EMBL" id="RLM93295.1"/>
    </source>
</evidence>
<sequence length="334" mass="36949">MSSVRLPAIPLSLICLLVLLNGDGYHVFIYRCLSSSISSPVPKVICFCMHAWTDRIVFGDSFADTGNFPKSDLTEVTRQWYKPYGCSNGFLRDPTGRFSNGCVQSDFIAKILGRTKAPETYRDTKENNGDKFGVNFAMGGAGVFEVPRKTSTLARQIDSFKKMLDGGDIWKRQLKESVALVAISGNYHARVANMSSDSKILDFIRNVTDEIARGVERLQKLGVTKVLVNTLHPLACTPWQARPSNYTKCMVRANMAAEFHNDDLEKKLNATSSDSVHLLNLNWAFTNIINPSDPHGTPQVAKQFKDKLKPCCDSSDPNGYCGQVDEDGGALYSV</sequence>
<dbReference type="EMBL" id="PQIB02000010">
    <property type="protein sequence ID" value="RLM93295.1"/>
    <property type="molecule type" value="Genomic_DNA"/>
</dbReference>
<evidence type="ECO:0000256" key="1">
    <source>
        <dbReference type="ARBA" id="ARBA00008668"/>
    </source>
</evidence>
<evidence type="ECO:0008006" key="7">
    <source>
        <dbReference type="Google" id="ProtNLM"/>
    </source>
</evidence>
<proteinExistence type="inferred from homology"/>
<dbReference type="GO" id="GO:0016788">
    <property type="term" value="F:hydrolase activity, acting on ester bonds"/>
    <property type="evidence" value="ECO:0007669"/>
    <property type="project" value="InterPro"/>
</dbReference>
<name>A0A3L6R250_PANMI</name>
<evidence type="ECO:0000313" key="6">
    <source>
        <dbReference type="Proteomes" id="UP000275267"/>
    </source>
</evidence>
<accession>A0A3L6R250</accession>
<reference evidence="6" key="1">
    <citation type="journal article" date="2019" name="Nat. Commun.">
        <title>The genome of broomcorn millet.</title>
        <authorList>
            <person name="Zou C."/>
            <person name="Miki D."/>
            <person name="Li D."/>
            <person name="Tang Q."/>
            <person name="Xiao L."/>
            <person name="Rajput S."/>
            <person name="Deng P."/>
            <person name="Jia W."/>
            <person name="Huang R."/>
            <person name="Zhang M."/>
            <person name="Sun Y."/>
            <person name="Hu J."/>
            <person name="Fu X."/>
            <person name="Schnable P.S."/>
            <person name="Li F."/>
            <person name="Zhang H."/>
            <person name="Feng B."/>
            <person name="Zhu X."/>
            <person name="Liu R."/>
            <person name="Schnable J.C."/>
            <person name="Zhu J.-K."/>
            <person name="Zhang H."/>
        </authorList>
    </citation>
    <scope>NUCLEOTIDE SEQUENCE [LARGE SCALE GENOMIC DNA]</scope>
</reference>
<organism evidence="5 6">
    <name type="scientific">Panicum miliaceum</name>
    <name type="common">Proso millet</name>
    <name type="synonym">Broomcorn millet</name>
    <dbReference type="NCBI Taxonomy" id="4540"/>
    <lineage>
        <taxon>Eukaryota</taxon>
        <taxon>Viridiplantae</taxon>
        <taxon>Streptophyta</taxon>
        <taxon>Embryophyta</taxon>
        <taxon>Tracheophyta</taxon>
        <taxon>Spermatophyta</taxon>
        <taxon>Magnoliopsida</taxon>
        <taxon>Liliopsida</taxon>
        <taxon>Poales</taxon>
        <taxon>Poaceae</taxon>
        <taxon>PACMAD clade</taxon>
        <taxon>Panicoideae</taxon>
        <taxon>Panicodae</taxon>
        <taxon>Paniceae</taxon>
        <taxon>Panicinae</taxon>
        <taxon>Panicum</taxon>
        <taxon>Panicum sect. Panicum</taxon>
    </lineage>
</organism>
<keyword evidence="6" id="KW-1185">Reference proteome</keyword>
<keyword evidence="2" id="KW-0378">Hydrolase</keyword>
<feature type="chain" id="PRO_5018120214" description="GDSL esterase/lipase" evidence="4">
    <location>
        <begin position="25"/>
        <end position="334"/>
    </location>
</feature>
<dbReference type="PANTHER" id="PTHR46020:SF4">
    <property type="entry name" value="OS04G0650200 PROTEIN"/>
    <property type="match status" value="1"/>
</dbReference>
<evidence type="ECO:0000256" key="4">
    <source>
        <dbReference type="SAM" id="SignalP"/>
    </source>
</evidence>
<evidence type="ECO:0000256" key="3">
    <source>
        <dbReference type="ARBA" id="ARBA00023098"/>
    </source>
</evidence>
<dbReference type="GO" id="GO:0006629">
    <property type="term" value="P:lipid metabolic process"/>
    <property type="evidence" value="ECO:0007669"/>
    <property type="project" value="UniProtKB-KW"/>
</dbReference>
<dbReference type="InterPro" id="IPR036514">
    <property type="entry name" value="SGNH_hydro_sf"/>
</dbReference>
<dbReference type="InterPro" id="IPR001087">
    <property type="entry name" value="GDSL"/>
</dbReference>